<name>A0ABD6LR00_9FIRM</name>
<evidence type="ECO:0000313" key="2">
    <source>
        <dbReference type="Proteomes" id="UP000719916"/>
    </source>
</evidence>
<dbReference type="Proteomes" id="UP000719916">
    <property type="component" value="Unassembled WGS sequence"/>
</dbReference>
<evidence type="ECO:0008006" key="3">
    <source>
        <dbReference type="Google" id="ProtNLM"/>
    </source>
</evidence>
<dbReference type="EMBL" id="JAAISW010000062">
    <property type="protein sequence ID" value="NSJ46315.1"/>
    <property type="molecule type" value="Genomic_DNA"/>
</dbReference>
<accession>A0ABD6LR00</accession>
<organism evidence="1 2">
    <name type="scientific">Enterocloster clostridioformis</name>
    <dbReference type="NCBI Taxonomy" id="1531"/>
    <lineage>
        <taxon>Bacteria</taxon>
        <taxon>Bacillati</taxon>
        <taxon>Bacillota</taxon>
        <taxon>Clostridia</taxon>
        <taxon>Lachnospirales</taxon>
        <taxon>Lachnospiraceae</taxon>
        <taxon>Enterocloster</taxon>
    </lineage>
</organism>
<dbReference type="RefSeq" id="WP_207720211.1">
    <property type="nucleotide sequence ID" value="NZ_JAAISW010000062.1"/>
</dbReference>
<reference evidence="1 2" key="1">
    <citation type="journal article" date="2020" name="Cell Host Microbe">
        <title>Functional and Genomic Variation between Human-Derived Isolates of Lachnospiraceae Reveals Inter- and Intra-Species Diversity.</title>
        <authorList>
            <person name="Sorbara M.T."/>
            <person name="Littmann E.R."/>
            <person name="Fontana E."/>
            <person name="Moody T.U."/>
            <person name="Kohout C.E."/>
            <person name="Gjonbalaj M."/>
            <person name="Eaton V."/>
            <person name="Seok R."/>
            <person name="Leiner I.M."/>
            <person name="Pamer E.G."/>
        </authorList>
    </citation>
    <scope>NUCLEOTIDE SEQUENCE [LARGE SCALE GENOMIC DNA]</scope>
    <source>
        <strain evidence="1 2">MSK.2.26</strain>
    </source>
</reference>
<protein>
    <recommendedName>
        <fullName evidence="3">Secreted protein</fullName>
    </recommendedName>
</protein>
<gene>
    <name evidence="1" type="ORF">G5B26_22680</name>
</gene>
<dbReference type="AlphaFoldDB" id="A0ABD6LR00"/>
<sequence>MLVPVFARQLVSHCLQLLGKIIAADLVVTLQHGRHRLLIRFLHLPQPGSAGMFAGPGVRNVKHIAQPGPVTGIVHQGDTLGATAHIAAHFFIP</sequence>
<evidence type="ECO:0000313" key="1">
    <source>
        <dbReference type="EMBL" id="NSJ46315.1"/>
    </source>
</evidence>
<comment type="caution">
    <text evidence="1">The sequence shown here is derived from an EMBL/GenBank/DDBJ whole genome shotgun (WGS) entry which is preliminary data.</text>
</comment>
<proteinExistence type="predicted"/>